<dbReference type="InterPro" id="IPR029058">
    <property type="entry name" value="AB_hydrolase_fold"/>
</dbReference>
<dbReference type="Pfam" id="PF07676">
    <property type="entry name" value="PD40"/>
    <property type="match status" value="1"/>
</dbReference>
<feature type="domain" description="Peptidase S9 prolyl oligopeptidase catalytic" evidence="5">
    <location>
        <begin position="451"/>
        <end position="642"/>
    </location>
</feature>
<dbReference type="InterPro" id="IPR011042">
    <property type="entry name" value="6-blade_b-propeller_TolB-like"/>
</dbReference>
<dbReference type="PANTHER" id="PTHR42776">
    <property type="entry name" value="SERINE PEPTIDASE S9 FAMILY MEMBER"/>
    <property type="match status" value="1"/>
</dbReference>
<evidence type="ECO:0000313" key="6">
    <source>
        <dbReference type="EMBL" id="MDI1485675.1"/>
    </source>
</evidence>
<dbReference type="Pfam" id="PF00326">
    <property type="entry name" value="Peptidase_S9"/>
    <property type="match status" value="1"/>
</dbReference>
<reference evidence="6" key="1">
    <citation type="journal article" date="2023" name="Genome Biol. Evol.">
        <title>First Whole Genome Sequence and Flow Cytometry Genome Size Data for the Lichen-Forming Fungus Ramalina farinacea (Ascomycota).</title>
        <authorList>
            <person name="Llewellyn T."/>
            <person name="Mian S."/>
            <person name="Hill R."/>
            <person name="Leitch I.J."/>
            <person name="Gaya E."/>
        </authorList>
    </citation>
    <scope>NUCLEOTIDE SEQUENCE</scope>
    <source>
        <strain evidence="6">LIQ254RAFAR</strain>
    </source>
</reference>
<evidence type="ECO:0000256" key="1">
    <source>
        <dbReference type="ARBA" id="ARBA00010040"/>
    </source>
</evidence>
<sequence>MKRISKPFDAEDLVDLPVPTSVQVSPSGDRVLYSVATLAKESKSSIWLAETDKSDSARQITSGEHKDVLPCWCSTDEDLIAFVSNRGDQSGKGESSAIYLFNLTGGEPFPVTDVKKRAGIDSLQWSPDGRHIAYISPHEEERTPVKVYGEYLEYNIIRVLDVHSRKVQLVDTGRHVTNLAWSPDSDRIAFSSQQTPGLNSAIRNGSQFDIYSFGDPSSRRIYRFSDPTTDLVWVNNSLYFLAALRPGTSCSSQVPYVLPLNHDTDSYRVVNNESDDEIICEAQSLENFQDAESICSYGQTIMVFRHVGMRDQIIQVDDAPQSETSQKHPSQEWLEPRAIHNWQVVSAGTPTLAFVTSDCQRPPEVYCRRLHDETGLRKLSNHGSHLRAQTANFTARTITCRSTDGITTIQSLYVAPQPWNLTTKPPPTAILIHGGPYDRLINCFNTLYHYWGPYLLSRGYALLCPNLRGSAGRGDAFASAIQGRIGTVDYDDLVAVINHANACNLLDKNNLAIGGWSGGGFLTYLALAKQDFDFRAAIPGAGITDWDAFTETCDIPDFGHDVSGSLPWDADRDDTYGRRSSAVWLLKSMDHKRPKPKVLILHGESDERVPIGQGVAFFRGWRYWGGEVEMVAFPGEEHLIRGREGLVEMLGRVGGLLDGCMEK</sequence>
<evidence type="ECO:0000313" key="7">
    <source>
        <dbReference type="Proteomes" id="UP001161017"/>
    </source>
</evidence>
<keyword evidence="3" id="KW-0720">Serine protease</keyword>
<keyword evidence="7" id="KW-1185">Reference proteome</keyword>
<evidence type="ECO:0000256" key="4">
    <source>
        <dbReference type="ARBA" id="ARBA00032829"/>
    </source>
</evidence>
<keyword evidence="3" id="KW-0645">Protease</keyword>
<dbReference type="Gene3D" id="2.120.10.30">
    <property type="entry name" value="TolB, C-terminal domain"/>
    <property type="match status" value="1"/>
</dbReference>
<organism evidence="6 7">
    <name type="scientific">Ramalina farinacea</name>
    <dbReference type="NCBI Taxonomy" id="258253"/>
    <lineage>
        <taxon>Eukaryota</taxon>
        <taxon>Fungi</taxon>
        <taxon>Dikarya</taxon>
        <taxon>Ascomycota</taxon>
        <taxon>Pezizomycotina</taxon>
        <taxon>Lecanoromycetes</taxon>
        <taxon>OSLEUM clade</taxon>
        <taxon>Lecanoromycetidae</taxon>
        <taxon>Lecanorales</taxon>
        <taxon>Lecanorineae</taxon>
        <taxon>Ramalinaceae</taxon>
        <taxon>Ramalina</taxon>
    </lineage>
</organism>
<comment type="similarity">
    <text evidence="1">Belongs to the peptidase S9C family.</text>
</comment>
<keyword evidence="2" id="KW-0378">Hydrolase</keyword>
<dbReference type="Gene3D" id="3.40.50.1820">
    <property type="entry name" value="alpha/beta hydrolase"/>
    <property type="match status" value="1"/>
</dbReference>
<comment type="caution">
    <text evidence="6">The sequence shown here is derived from an EMBL/GenBank/DDBJ whole genome shotgun (WGS) entry which is preliminary data.</text>
</comment>
<dbReference type="AlphaFoldDB" id="A0AA43QJX2"/>
<dbReference type="SUPFAM" id="SSF53474">
    <property type="entry name" value="alpha/beta-Hydrolases"/>
    <property type="match status" value="1"/>
</dbReference>
<name>A0AA43QJX2_9LECA</name>
<dbReference type="Proteomes" id="UP001161017">
    <property type="component" value="Unassembled WGS sequence"/>
</dbReference>
<gene>
    <name evidence="6" type="ORF">OHK93_003864</name>
</gene>
<dbReference type="SUPFAM" id="SSF82171">
    <property type="entry name" value="DPP6 N-terminal domain-like"/>
    <property type="match status" value="1"/>
</dbReference>
<dbReference type="GO" id="GO:0004252">
    <property type="term" value="F:serine-type endopeptidase activity"/>
    <property type="evidence" value="ECO:0007669"/>
    <property type="project" value="TreeGrafter"/>
</dbReference>
<dbReference type="GO" id="GO:0006508">
    <property type="term" value="P:proteolysis"/>
    <property type="evidence" value="ECO:0007669"/>
    <property type="project" value="InterPro"/>
</dbReference>
<dbReference type="PANTHER" id="PTHR42776:SF27">
    <property type="entry name" value="DIPEPTIDYL PEPTIDASE FAMILY MEMBER 6"/>
    <property type="match status" value="1"/>
</dbReference>
<dbReference type="InterPro" id="IPR001375">
    <property type="entry name" value="Peptidase_S9_cat"/>
</dbReference>
<dbReference type="EMBL" id="JAPUFD010000002">
    <property type="protein sequence ID" value="MDI1485675.1"/>
    <property type="molecule type" value="Genomic_DNA"/>
</dbReference>
<accession>A0AA43QJX2</accession>
<protein>
    <recommendedName>
        <fullName evidence="4">Dipeptidyl-peptidase V</fullName>
    </recommendedName>
</protein>
<evidence type="ECO:0000256" key="2">
    <source>
        <dbReference type="ARBA" id="ARBA00022801"/>
    </source>
</evidence>
<dbReference type="InterPro" id="IPR011659">
    <property type="entry name" value="WD40"/>
</dbReference>
<evidence type="ECO:0000259" key="5">
    <source>
        <dbReference type="Pfam" id="PF00326"/>
    </source>
</evidence>
<evidence type="ECO:0000256" key="3">
    <source>
        <dbReference type="ARBA" id="ARBA00022825"/>
    </source>
</evidence>
<proteinExistence type="inferred from homology"/>